<evidence type="ECO:0000256" key="6">
    <source>
        <dbReference type="ARBA" id="ARBA00022687"/>
    </source>
</evidence>
<evidence type="ECO:0000256" key="1">
    <source>
        <dbReference type="ARBA" id="ARBA00004498"/>
    </source>
</evidence>
<name>A0AAE0T4Q2_9BIVA</name>
<evidence type="ECO:0000256" key="10">
    <source>
        <dbReference type="SAM" id="SignalP"/>
    </source>
</evidence>
<accession>A0AAE0T4Q2</accession>
<dbReference type="InterPro" id="IPR018161">
    <property type="entry name" value="Wnt_CS"/>
</dbReference>
<evidence type="ECO:0000256" key="3">
    <source>
        <dbReference type="ARBA" id="ARBA00022473"/>
    </source>
</evidence>
<organism evidence="11 12">
    <name type="scientific">Potamilus streckersoni</name>
    <dbReference type="NCBI Taxonomy" id="2493646"/>
    <lineage>
        <taxon>Eukaryota</taxon>
        <taxon>Metazoa</taxon>
        <taxon>Spiralia</taxon>
        <taxon>Lophotrochozoa</taxon>
        <taxon>Mollusca</taxon>
        <taxon>Bivalvia</taxon>
        <taxon>Autobranchia</taxon>
        <taxon>Heteroconchia</taxon>
        <taxon>Palaeoheterodonta</taxon>
        <taxon>Unionida</taxon>
        <taxon>Unionoidea</taxon>
        <taxon>Unionidae</taxon>
        <taxon>Ambleminae</taxon>
        <taxon>Lampsilini</taxon>
        <taxon>Potamilus</taxon>
    </lineage>
</organism>
<proteinExistence type="inferred from homology"/>
<keyword evidence="5" id="KW-0272">Extracellular matrix</keyword>
<dbReference type="SMART" id="SM00097">
    <property type="entry name" value="WNT1"/>
    <property type="match status" value="1"/>
</dbReference>
<dbReference type="GO" id="GO:0005125">
    <property type="term" value="F:cytokine activity"/>
    <property type="evidence" value="ECO:0007669"/>
    <property type="project" value="TreeGrafter"/>
</dbReference>
<gene>
    <name evidence="11" type="ORF">CHS0354_023324</name>
</gene>
<dbReference type="PROSITE" id="PS00246">
    <property type="entry name" value="WNT1"/>
    <property type="match status" value="1"/>
</dbReference>
<evidence type="ECO:0000256" key="8">
    <source>
        <dbReference type="ARBA" id="ARBA00023288"/>
    </source>
</evidence>
<dbReference type="Gene3D" id="3.30.2460.20">
    <property type="match status" value="1"/>
</dbReference>
<keyword evidence="3 9" id="KW-0217">Developmental protein</keyword>
<dbReference type="GO" id="GO:0060070">
    <property type="term" value="P:canonical Wnt signaling pathway"/>
    <property type="evidence" value="ECO:0007669"/>
    <property type="project" value="TreeGrafter"/>
</dbReference>
<dbReference type="GO" id="GO:0045165">
    <property type="term" value="P:cell fate commitment"/>
    <property type="evidence" value="ECO:0007669"/>
    <property type="project" value="TreeGrafter"/>
</dbReference>
<keyword evidence="7" id="KW-1015">Disulfide bond</keyword>
<dbReference type="Pfam" id="PF00110">
    <property type="entry name" value="wnt"/>
    <property type="match status" value="1"/>
</dbReference>
<dbReference type="EMBL" id="JAEAOA010001410">
    <property type="protein sequence ID" value="KAK3603711.1"/>
    <property type="molecule type" value="Genomic_DNA"/>
</dbReference>
<dbReference type="GO" id="GO:0030182">
    <property type="term" value="P:neuron differentiation"/>
    <property type="evidence" value="ECO:0007669"/>
    <property type="project" value="TreeGrafter"/>
</dbReference>
<dbReference type="PRINTS" id="PR01349">
    <property type="entry name" value="WNTPROTEIN"/>
</dbReference>
<feature type="chain" id="PRO_5041985326" description="Protein Wnt" evidence="10">
    <location>
        <begin position="24"/>
        <end position="348"/>
    </location>
</feature>
<dbReference type="GO" id="GO:0005109">
    <property type="term" value="F:frizzled binding"/>
    <property type="evidence" value="ECO:0007669"/>
    <property type="project" value="TreeGrafter"/>
</dbReference>
<reference evidence="11" key="2">
    <citation type="journal article" date="2021" name="Genome Biol. Evol.">
        <title>Developing a high-quality reference genome for a parasitic bivalve with doubly uniparental inheritance (Bivalvia: Unionida).</title>
        <authorList>
            <person name="Smith C.H."/>
        </authorList>
    </citation>
    <scope>NUCLEOTIDE SEQUENCE</scope>
    <source>
        <strain evidence="11">CHS0354</strain>
        <tissue evidence="11">Mantle</tissue>
    </source>
</reference>
<reference evidence="11" key="1">
    <citation type="journal article" date="2021" name="Genome Biol. Evol.">
        <title>A High-Quality Reference Genome for a Parasitic Bivalve with Doubly Uniparental Inheritance (Bivalvia: Unionida).</title>
        <authorList>
            <person name="Smith C.H."/>
        </authorList>
    </citation>
    <scope>NUCLEOTIDE SEQUENCE</scope>
    <source>
        <strain evidence="11">CHS0354</strain>
    </source>
</reference>
<evidence type="ECO:0000256" key="9">
    <source>
        <dbReference type="RuleBase" id="RU003500"/>
    </source>
</evidence>
<dbReference type="PANTHER" id="PTHR12027">
    <property type="entry name" value="WNT RELATED"/>
    <property type="match status" value="1"/>
</dbReference>
<dbReference type="InterPro" id="IPR043158">
    <property type="entry name" value="Wnt_C"/>
</dbReference>
<keyword evidence="6 9" id="KW-0879">Wnt signaling pathway</keyword>
<reference evidence="11" key="3">
    <citation type="submission" date="2023-05" db="EMBL/GenBank/DDBJ databases">
        <authorList>
            <person name="Smith C.H."/>
        </authorList>
    </citation>
    <scope>NUCLEOTIDE SEQUENCE</scope>
    <source>
        <strain evidence="11">CHS0354</strain>
        <tissue evidence="11">Mantle</tissue>
    </source>
</reference>
<keyword evidence="8" id="KW-0449">Lipoprotein</keyword>
<dbReference type="CDD" id="cd19343">
    <property type="entry name" value="Wnt_Wnt11"/>
    <property type="match status" value="1"/>
</dbReference>
<dbReference type="FunFam" id="3.30.2460.20:FF:000001">
    <property type="entry name" value="Wnt homolog"/>
    <property type="match status" value="1"/>
</dbReference>
<evidence type="ECO:0000256" key="2">
    <source>
        <dbReference type="ARBA" id="ARBA00005683"/>
    </source>
</evidence>
<evidence type="ECO:0000256" key="5">
    <source>
        <dbReference type="ARBA" id="ARBA00022530"/>
    </source>
</evidence>
<sequence>MNIRMFFLRLLFTLPLWTYSGSAVKWLALYRSKQNPWNQTQNCSKALGLSARQSKFCRENLDLMGTISLASLKSVDTCQQQFLDRRWNCSSIVRVPKLSRDLKRGTREQAFVYAITSASLVHSLARACSIGITTKCSCGALPNEPPAGDYKWGGCGDDVSSGLHFSESFADEFTKKISKKFMMNSHNNKAGRKIVADNLTTACKCHGVSGSCSIKTCWRALPDFESIGSILKNRYALAVEVKRRTRQGQKVYVPINKNRKTINDDELVYYTKSPDYCSPDPKSGSVGTQGRACIPDSPEPRGCNLMCCGRGHISETMEIVERCECKYYWCCYVKCKSCTRTMDVHRCR</sequence>
<dbReference type="InterPro" id="IPR005817">
    <property type="entry name" value="Wnt"/>
</dbReference>
<dbReference type="GO" id="GO:0005615">
    <property type="term" value="C:extracellular space"/>
    <property type="evidence" value="ECO:0007669"/>
    <property type="project" value="TreeGrafter"/>
</dbReference>
<feature type="signal peptide" evidence="10">
    <location>
        <begin position="1"/>
        <end position="23"/>
    </location>
</feature>
<comment type="caution">
    <text evidence="11">The sequence shown here is derived from an EMBL/GenBank/DDBJ whole genome shotgun (WGS) entry which is preliminary data.</text>
</comment>
<comment type="similarity">
    <text evidence="2 9">Belongs to the Wnt family.</text>
</comment>
<evidence type="ECO:0000256" key="7">
    <source>
        <dbReference type="ARBA" id="ARBA00023157"/>
    </source>
</evidence>
<evidence type="ECO:0000313" key="11">
    <source>
        <dbReference type="EMBL" id="KAK3603711.1"/>
    </source>
</evidence>
<keyword evidence="12" id="KW-1185">Reference proteome</keyword>
<keyword evidence="10" id="KW-0732">Signal</keyword>
<evidence type="ECO:0000256" key="4">
    <source>
        <dbReference type="ARBA" id="ARBA00022525"/>
    </source>
</evidence>
<dbReference type="PANTHER" id="PTHR12027:SF102">
    <property type="entry name" value="PROTEIN WNT"/>
    <property type="match status" value="1"/>
</dbReference>
<protein>
    <recommendedName>
        <fullName evidence="9">Protein Wnt</fullName>
    </recommendedName>
</protein>
<dbReference type="Proteomes" id="UP001195483">
    <property type="component" value="Unassembled WGS sequence"/>
</dbReference>
<comment type="subcellular location">
    <subcellularLocation>
        <location evidence="1 9">Secreted</location>
        <location evidence="1 9">Extracellular space</location>
        <location evidence="1 9">Extracellular matrix</location>
    </subcellularLocation>
</comment>
<comment type="function">
    <text evidence="9">Ligand for members of the frizzled family of seven transmembrane receptors.</text>
</comment>
<keyword evidence="4" id="KW-0964">Secreted</keyword>
<dbReference type="AlphaFoldDB" id="A0AAE0T4Q2"/>
<evidence type="ECO:0000313" key="12">
    <source>
        <dbReference type="Proteomes" id="UP001195483"/>
    </source>
</evidence>